<name>A0ABQ8H2G8_9ROSI</name>
<evidence type="ECO:0000313" key="2">
    <source>
        <dbReference type="EMBL" id="KAH7544385.1"/>
    </source>
</evidence>
<proteinExistence type="predicted"/>
<evidence type="ECO:0000256" key="1">
    <source>
        <dbReference type="SAM" id="MobiDB-lite"/>
    </source>
</evidence>
<organism evidence="2 3">
    <name type="scientific">Xanthoceras sorbifolium</name>
    <dbReference type="NCBI Taxonomy" id="99658"/>
    <lineage>
        <taxon>Eukaryota</taxon>
        <taxon>Viridiplantae</taxon>
        <taxon>Streptophyta</taxon>
        <taxon>Embryophyta</taxon>
        <taxon>Tracheophyta</taxon>
        <taxon>Spermatophyta</taxon>
        <taxon>Magnoliopsida</taxon>
        <taxon>eudicotyledons</taxon>
        <taxon>Gunneridae</taxon>
        <taxon>Pentapetalae</taxon>
        <taxon>rosids</taxon>
        <taxon>malvids</taxon>
        <taxon>Sapindales</taxon>
        <taxon>Sapindaceae</taxon>
        <taxon>Xanthoceroideae</taxon>
        <taxon>Xanthoceras</taxon>
    </lineage>
</organism>
<comment type="caution">
    <text evidence="2">The sequence shown here is derived from an EMBL/GenBank/DDBJ whole genome shotgun (WGS) entry which is preliminary data.</text>
</comment>
<dbReference type="Proteomes" id="UP000827721">
    <property type="component" value="Unassembled WGS sequence"/>
</dbReference>
<protein>
    <submittedName>
        <fullName evidence="2">Uncharacterized protein</fullName>
    </submittedName>
</protein>
<keyword evidence="3" id="KW-1185">Reference proteome</keyword>
<dbReference type="PANTHER" id="PTHR33647">
    <property type="entry name" value="OS01G0793900 PROTEIN"/>
    <property type="match status" value="1"/>
</dbReference>
<dbReference type="EMBL" id="JAFEMO010000015">
    <property type="protein sequence ID" value="KAH7544385.1"/>
    <property type="molecule type" value="Genomic_DNA"/>
</dbReference>
<feature type="compositionally biased region" description="Low complexity" evidence="1">
    <location>
        <begin position="8"/>
        <end position="29"/>
    </location>
</feature>
<sequence length="110" mass="12234">MGNCLHHGSSSSSSMQWGGDDWGSSSAKSGRGRDHDHDHYHHKGVEDKEEEEGRLLDDTDGFMASSTTKTTTEVKIKITKKQLEELLGRAELKQLSVHQVLAQLMNVSDR</sequence>
<dbReference type="PANTHER" id="PTHR33647:SF5">
    <property type="entry name" value="OS01G0793900 PROTEIN"/>
    <property type="match status" value="1"/>
</dbReference>
<accession>A0ABQ8H2G8</accession>
<feature type="compositionally biased region" description="Basic and acidic residues" evidence="1">
    <location>
        <begin position="31"/>
        <end position="57"/>
    </location>
</feature>
<gene>
    <name evidence="2" type="ORF">JRO89_XS15G0158400</name>
</gene>
<evidence type="ECO:0000313" key="3">
    <source>
        <dbReference type="Proteomes" id="UP000827721"/>
    </source>
</evidence>
<reference evidence="2 3" key="1">
    <citation type="submission" date="2021-02" db="EMBL/GenBank/DDBJ databases">
        <title>Plant Genome Project.</title>
        <authorList>
            <person name="Zhang R.-G."/>
        </authorList>
    </citation>
    <scope>NUCLEOTIDE SEQUENCE [LARGE SCALE GENOMIC DNA]</scope>
    <source>
        <tissue evidence="2">Leaves</tissue>
    </source>
</reference>
<feature type="region of interest" description="Disordered" evidence="1">
    <location>
        <begin position="1"/>
        <end position="71"/>
    </location>
</feature>